<name>A0AAW2LQA6_SESRA</name>
<keyword evidence="1" id="KW-0175">Coiled coil</keyword>
<comment type="caution">
    <text evidence="3">The sequence shown here is derived from an EMBL/GenBank/DDBJ whole genome shotgun (WGS) entry which is preliminary data.</text>
</comment>
<sequence>MAAREWISTRVKNHNVPSYWGVNAVRGLSSYDSYSESYNSNWQSHFNYWDQEEQPRYQPPPSPTHATPQTPNSGMSLEDIVKSLALTTLQFQQETEAGLQETRIELQEINAELHETREVIQLLGNQISQLAMTIDKIAIQSHELTSQTYANPIENVSVMTSQSGTELHMIEQAPMEAKEDEKILEYTDMQNEKVEFELISPSLSNTCVLPSAYRMSKLKEDERDTLNTSLKVKINTPVLELKALPYHLQCLYLGVSEILSNIIFQGLVKV</sequence>
<evidence type="ECO:0000256" key="2">
    <source>
        <dbReference type="SAM" id="MobiDB-lite"/>
    </source>
</evidence>
<proteinExistence type="predicted"/>
<evidence type="ECO:0000313" key="3">
    <source>
        <dbReference type="EMBL" id="KAL0320530.1"/>
    </source>
</evidence>
<organism evidence="3">
    <name type="scientific">Sesamum radiatum</name>
    <name type="common">Black benniseed</name>
    <dbReference type="NCBI Taxonomy" id="300843"/>
    <lineage>
        <taxon>Eukaryota</taxon>
        <taxon>Viridiplantae</taxon>
        <taxon>Streptophyta</taxon>
        <taxon>Embryophyta</taxon>
        <taxon>Tracheophyta</taxon>
        <taxon>Spermatophyta</taxon>
        <taxon>Magnoliopsida</taxon>
        <taxon>eudicotyledons</taxon>
        <taxon>Gunneridae</taxon>
        <taxon>Pentapetalae</taxon>
        <taxon>asterids</taxon>
        <taxon>lamiids</taxon>
        <taxon>Lamiales</taxon>
        <taxon>Pedaliaceae</taxon>
        <taxon>Sesamum</taxon>
    </lineage>
</organism>
<evidence type="ECO:0000256" key="1">
    <source>
        <dbReference type="SAM" id="Coils"/>
    </source>
</evidence>
<dbReference type="EMBL" id="JACGWJ010000024">
    <property type="protein sequence ID" value="KAL0320530.1"/>
    <property type="molecule type" value="Genomic_DNA"/>
</dbReference>
<accession>A0AAW2LQA6</accession>
<feature type="compositionally biased region" description="Polar residues" evidence="2">
    <location>
        <begin position="64"/>
        <end position="75"/>
    </location>
</feature>
<reference evidence="3" key="1">
    <citation type="submission" date="2020-06" db="EMBL/GenBank/DDBJ databases">
        <authorList>
            <person name="Li T."/>
            <person name="Hu X."/>
            <person name="Zhang T."/>
            <person name="Song X."/>
            <person name="Zhang H."/>
            <person name="Dai N."/>
            <person name="Sheng W."/>
            <person name="Hou X."/>
            <person name="Wei L."/>
        </authorList>
    </citation>
    <scope>NUCLEOTIDE SEQUENCE</scope>
    <source>
        <strain evidence="3">G02</strain>
        <tissue evidence="3">Leaf</tissue>
    </source>
</reference>
<feature type="coiled-coil region" evidence="1">
    <location>
        <begin position="92"/>
        <end position="126"/>
    </location>
</feature>
<reference evidence="3" key="2">
    <citation type="journal article" date="2024" name="Plant">
        <title>Genomic evolution and insights into agronomic trait innovations of Sesamum species.</title>
        <authorList>
            <person name="Miao H."/>
            <person name="Wang L."/>
            <person name="Qu L."/>
            <person name="Liu H."/>
            <person name="Sun Y."/>
            <person name="Le M."/>
            <person name="Wang Q."/>
            <person name="Wei S."/>
            <person name="Zheng Y."/>
            <person name="Lin W."/>
            <person name="Duan Y."/>
            <person name="Cao H."/>
            <person name="Xiong S."/>
            <person name="Wang X."/>
            <person name="Wei L."/>
            <person name="Li C."/>
            <person name="Ma Q."/>
            <person name="Ju M."/>
            <person name="Zhao R."/>
            <person name="Li G."/>
            <person name="Mu C."/>
            <person name="Tian Q."/>
            <person name="Mei H."/>
            <person name="Zhang T."/>
            <person name="Gao T."/>
            <person name="Zhang H."/>
        </authorList>
    </citation>
    <scope>NUCLEOTIDE SEQUENCE</scope>
    <source>
        <strain evidence="3">G02</strain>
    </source>
</reference>
<dbReference type="AlphaFoldDB" id="A0AAW2LQA6"/>
<gene>
    <name evidence="3" type="ORF">Sradi_5314500</name>
</gene>
<protein>
    <submittedName>
        <fullName evidence="3">Uncharacterized protein</fullName>
    </submittedName>
</protein>
<feature type="region of interest" description="Disordered" evidence="2">
    <location>
        <begin position="52"/>
        <end position="75"/>
    </location>
</feature>